<comment type="similarity">
    <text evidence="1">Belongs to the eukaryotic initiation factor 4G family.</text>
</comment>
<gene>
    <name evidence="4" type="ORF">BD626DRAFT_532899</name>
</gene>
<dbReference type="InterPro" id="IPR016024">
    <property type="entry name" value="ARM-type_fold"/>
</dbReference>
<dbReference type="PANTHER" id="PTHR23253">
    <property type="entry name" value="EUKARYOTIC TRANSLATION INITIATION FACTOR 4 GAMMA"/>
    <property type="match status" value="1"/>
</dbReference>
<dbReference type="GO" id="GO:0016281">
    <property type="term" value="C:eukaryotic translation initiation factor 4F complex"/>
    <property type="evidence" value="ECO:0007669"/>
    <property type="project" value="TreeGrafter"/>
</dbReference>
<dbReference type="Proteomes" id="UP000320762">
    <property type="component" value="Unassembled WGS sequence"/>
</dbReference>
<dbReference type="GO" id="GO:0003729">
    <property type="term" value="F:mRNA binding"/>
    <property type="evidence" value="ECO:0007669"/>
    <property type="project" value="TreeGrafter"/>
</dbReference>
<evidence type="ECO:0000256" key="3">
    <source>
        <dbReference type="ARBA" id="ARBA00022917"/>
    </source>
</evidence>
<organism evidence="4 5">
    <name type="scientific">Schizophyllum amplum</name>
    <dbReference type="NCBI Taxonomy" id="97359"/>
    <lineage>
        <taxon>Eukaryota</taxon>
        <taxon>Fungi</taxon>
        <taxon>Dikarya</taxon>
        <taxon>Basidiomycota</taxon>
        <taxon>Agaricomycotina</taxon>
        <taxon>Agaricomycetes</taxon>
        <taxon>Agaricomycetidae</taxon>
        <taxon>Agaricales</taxon>
        <taxon>Schizophyllaceae</taxon>
        <taxon>Schizophyllum</taxon>
    </lineage>
</organism>
<name>A0A550CWC5_9AGAR</name>
<proteinExistence type="inferred from homology"/>
<keyword evidence="2" id="KW-0396">Initiation factor</keyword>
<dbReference type="AlphaFoldDB" id="A0A550CWC5"/>
<evidence type="ECO:0000313" key="4">
    <source>
        <dbReference type="EMBL" id="TRM69084.1"/>
    </source>
</evidence>
<sequence>MYAQLCRKMMEQISPNVQADGIKDTEGKPVTGGQLFRKYLLNRCQDDFERGWVKKQTIDAAAAAPKSMEDRAVQTTNVDKEGGGNAQEPDLYSDLYYTRSRRSVGVSVSSASYADGAHHAQMCAEAAGQLREPQGGGLSASCLTLHARMRIYMDVYLAYMEELTKKPTMKLRLRFMLQDVVELRERGWRPRRRTMLY</sequence>
<evidence type="ECO:0000256" key="1">
    <source>
        <dbReference type="ARBA" id="ARBA00005775"/>
    </source>
</evidence>
<dbReference type="STRING" id="97359.A0A550CWC5"/>
<evidence type="ECO:0000313" key="5">
    <source>
        <dbReference type="Proteomes" id="UP000320762"/>
    </source>
</evidence>
<dbReference type="Gene3D" id="1.25.40.180">
    <property type="match status" value="2"/>
</dbReference>
<reference evidence="4 5" key="1">
    <citation type="journal article" date="2019" name="New Phytol.">
        <title>Comparative genomics reveals unique wood-decay strategies and fruiting body development in the Schizophyllaceae.</title>
        <authorList>
            <person name="Almasi E."/>
            <person name="Sahu N."/>
            <person name="Krizsan K."/>
            <person name="Balint B."/>
            <person name="Kovacs G.M."/>
            <person name="Kiss B."/>
            <person name="Cseklye J."/>
            <person name="Drula E."/>
            <person name="Henrissat B."/>
            <person name="Nagy I."/>
            <person name="Chovatia M."/>
            <person name="Adam C."/>
            <person name="LaButti K."/>
            <person name="Lipzen A."/>
            <person name="Riley R."/>
            <person name="Grigoriev I.V."/>
            <person name="Nagy L.G."/>
        </authorList>
    </citation>
    <scope>NUCLEOTIDE SEQUENCE [LARGE SCALE GENOMIC DNA]</scope>
    <source>
        <strain evidence="4 5">NL-1724</strain>
    </source>
</reference>
<evidence type="ECO:0000256" key="2">
    <source>
        <dbReference type="ARBA" id="ARBA00022540"/>
    </source>
</evidence>
<dbReference type="SUPFAM" id="SSF48371">
    <property type="entry name" value="ARM repeat"/>
    <property type="match status" value="2"/>
</dbReference>
<keyword evidence="5" id="KW-1185">Reference proteome</keyword>
<dbReference type="GO" id="GO:0003743">
    <property type="term" value="F:translation initiation factor activity"/>
    <property type="evidence" value="ECO:0007669"/>
    <property type="project" value="UniProtKB-KW"/>
</dbReference>
<comment type="caution">
    <text evidence="4">The sequence shown here is derived from an EMBL/GenBank/DDBJ whole genome shotgun (WGS) entry which is preliminary data.</text>
</comment>
<accession>A0A550CWC5</accession>
<dbReference type="PANTHER" id="PTHR23253:SF9">
    <property type="entry name" value="EUKARYOTIC TRANSLATION INITIATION FACTOR 4 GAMMA 2"/>
    <property type="match status" value="1"/>
</dbReference>
<protein>
    <recommendedName>
        <fullName evidence="6">MIF4G domain-containing protein</fullName>
    </recommendedName>
</protein>
<dbReference type="OrthoDB" id="514777at2759"/>
<dbReference type="EMBL" id="VDMD01000001">
    <property type="protein sequence ID" value="TRM69084.1"/>
    <property type="molecule type" value="Genomic_DNA"/>
</dbReference>
<evidence type="ECO:0008006" key="6">
    <source>
        <dbReference type="Google" id="ProtNLM"/>
    </source>
</evidence>
<keyword evidence="3" id="KW-0648">Protein biosynthesis</keyword>